<reference evidence="3 4" key="1">
    <citation type="submission" date="2021-08" db="EMBL/GenBank/DDBJ databases">
        <authorList>
            <person name="Ping M."/>
        </authorList>
    </citation>
    <scope>NUCLEOTIDE SEQUENCE [LARGE SCALE GENOMIC DNA]</scope>
    <source>
        <strain evidence="3 4">MG28</strain>
    </source>
</reference>
<evidence type="ECO:0000313" key="4">
    <source>
        <dbReference type="Proteomes" id="UP000827138"/>
    </source>
</evidence>
<dbReference type="Gene3D" id="3.40.50.1820">
    <property type="entry name" value="alpha/beta hydrolase"/>
    <property type="match status" value="1"/>
</dbReference>
<evidence type="ECO:0000256" key="1">
    <source>
        <dbReference type="ARBA" id="ARBA00022801"/>
    </source>
</evidence>
<keyword evidence="4" id="KW-1185">Reference proteome</keyword>
<dbReference type="Pfam" id="PF00561">
    <property type="entry name" value="Abhydrolase_1"/>
    <property type="match status" value="1"/>
</dbReference>
<protein>
    <submittedName>
        <fullName evidence="3">Alpha/beta hydrolase</fullName>
    </submittedName>
</protein>
<evidence type="ECO:0000313" key="3">
    <source>
        <dbReference type="EMBL" id="QYX76627.1"/>
    </source>
</evidence>
<dbReference type="Proteomes" id="UP000827138">
    <property type="component" value="Chromosome"/>
</dbReference>
<dbReference type="PRINTS" id="PR00412">
    <property type="entry name" value="EPOXHYDRLASE"/>
</dbReference>
<dbReference type="GO" id="GO:0016787">
    <property type="term" value="F:hydrolase activity"/>
    <property type="evidence" value="ECO:0007669"/>
    <property type="project" value="UniProtKB-KW"/>
</dbReference>
<name>A0ABX8XLW8_9ACTN</name>
<keyword evidence="1 3" id="KW-0378">Hydrolase</keyword>
<proteinExistence type="predicted"/>
<dbReference type="RefSeq" id="WP_220645737.1">
    <property type="nucleotide sequence ID" value="NZ_CP080647.1"/>
</dbReference>
<dbReference type="PANTHER" id="PTHR43329">
    <property type="entry name" value="EPOXIDE HYDROLASE"/>
    <property type="match status" value="1"/>
</dbReference>
<sequence>MPIRLTIPTPVGSFDAITAGPADGRPVLLLHGFPQAAISWEHQVEALGARGFRAVAPDTRGYSARVRPQEPAAYGVSELVGDVLAIADELGWDRFDLVGHDWGGAVAWWTAARHPERLRTLTAVSTPHPTAWEEAKRTDEEQRRRSLYQQDWRDPGTENRFLANDAEMLRRMFQGKIPADHVEEYVRRLSEPGALSAALNYYRADRPDQEVGKVEVPTLYVWSTGDVAIGSTAAFATGSWVSRAYSFRKIEDATHWIPEEIPEVLTSLLLDHLDGR</sequence>
<accession>A0ABX8XLW8</accession>
<organism evidence="3 4">
    <name type="scientific">Streptomyces akebiae</name>
    <dbReference type="NCBI Taxonomy" id="2865673"/>
    <lineage>
        <taxon>Bacteria</taxon>
        <taxon>Bacillati</taxon>
        <taxon>Actinomycetota</taxon>
        <taxon>Actinomycetes</taxon>
        <taxon>Kitasatosporales</taxon>
        <taxon>Streptomycetaceae</taxon>
        <taxon>Streptomyces</taxon>
    </lineage>
</organism>
<dbReference type="InterPro" id="IPR000639">
    <property type="entry name" value="Epox_hydrolase-like"/>
</dbReference>
<dbReference type="InterPro" id="IPR000073">
    <property type="entry name" value="AB_hydrolase_1"/>
</dbReference>
<dbReference type="SUPFAM" id="SSF53474">
    <property type="entry name" value="alpha/beta-Hydrolases"/>
    <property type="match status" value="1"/>
</dbReference>
<dbReference type="PRINTS" id="PR00111">
    <property type="entry name" value="ABHYDROLASE"/>
</dbReference>
<dbReference type="InterPro" id="IPR029058">
    <property type="entry name" value="AB_hydrolase_fold"/>
</dbReference>
<feature type="domain" description="AB hydrolase-1" evidence="2">
    <location>
        <begin position="26"/>
        <end position="260"/>
    </location>
</feature>
<gene>
    <name evidence="3" type="ORF">K1J60_09005</name>
</gene>
<dbReference type="EMBL" id="CP080647">
    <property type="protein sequence ID" value="QYX76627.1"/>
    <property type="molecule type" value="Genomic_DNA"/>
</dbReference>
<evidence type="ECO:0000259" key="2">
    <source>
        <dbReference type="Pfam" id="PF00561"/>
    </source>
</evidence>